<evidence type="ECO:0000313" key="1">
    <source>
        <dbReference type="EMBL" id="VEI22928.1"/>
    </source>
</evidence>
<dbReference type="AlphaFoldDB" id="A0A7Z9A2P4"/>
<reference evidence="1 2" key="1">
    <citation type="submission" date="2018-12" db="EMBL/GenBank/DDBJ databases">
        <authorList>
            <consortium name="Pathogen Informatics"/>
        </authorList>
    </citation>
    <scope>NUCLEOTIDE SEQUENCE [LARGE SCALE GENOMIC DNA]</scope>
    <source>
        <strain evidence="1 2">NCTC10207</strain>
    </source>
</reference>
<accession>A0A7Z9A2P4</accession>
<gene>
    <name evidence="1" type="ORF">NCTC10207_01022</name>
</gene>
<organism evidence="1 2">
    <name type="scientific">Rothia aeria</name>
    <dbReference type="NCBI Taxonomy" id="172042"/>
    <lineage>
        <taxon>Bacteria</taxon>
        <taxon>Bacillati</taxon>
        <taxon>Actinomycetota</taxon>
        <taxon>Actinomycetes</taxon>
        <taxon>Micrococcales</taxon>
        <taxon>Micrococcaceae</taxon>
        <taxon>Rothia</taxon>
    </lineage>
</organism>
<name>A0A7Z9A2P4_9MICC</name>
<protein>
    <submittedName>
        <fullName evidence="1">Uncharacterized protein</fullName>
    </submittedName>
</protein>
<dbReference type="Proteomes" id="UP000282386">
    <property type="component" value="Chromosome"/>
</dbReference>
<evidence type="ECO:0000313" key="2">
    <source>
        <dbReference type="Proteomes" id="UP000282386"/>
    </source>
</evidence>
<proteinExistence type="predicted"/>
<dbReference type="RefSeq" id="WP_023133344.1">
    <property type="nucleotide sequence ID" value="NZ_CAUOLR010000003.1"/>
</dbReference>
<sequence>MFEDAHDNMVFTDPETGDQLIFHRKTWLCTIHGILTRYLGFTPELAYDMIKNAPLCSDAGINYHSVGMLCHDEEYHWAMILAYGEGYWHKGHTVDKPQDYYDWGEKYRNDNNLKPYTME</sequence>
<dbReference type="EMBL" id="LR134479">
    <property type="protein sequence ID" value="VEI22928.1"/>
    <property type="molecule type" value="Genomic_DNA"/>
</dbReference>